<keyword evidence="2" id="KW-0503">Monooxygenase</keyword>
<dbReference type="SUPFAM" id="SSF54373">
    <property type="entry name" value="FAD-linked reductases, C-terminal domain"/>
    <property type="match status" value="1"/>
</dbReference>
<keyword evidence="5" id="KW-1185">Reference proteome</keyword>
<gene>
    <name evidence="4" type="ORF">GCM10011617_03320</name>
</gene>
<sequence>MRICIAGAGITGCAAAMLLAEAGHDVTVFEAVPEVSELGVGINLLPHAISILDRLGLADQLEDLGVATAELVYTNRHGQRIWGEPRGRFAGYPVPQVSIHRGKLQVALFKAARARLGADKVQTGHRLVAVDDRSPVSATFERPDGSRVTVEADVLVGADGIHSTLRRLRYPDEGLPRYGGRILWRATSRAKPFMTGASMIMAGHQDRKFVCYPIDRPGADGLQTINWIAELTVDQMPERENWNKEGDKADFAGAFADWTFDWLDVPGLIADADKVFEFPLVDRDPLPAWTFGVTTLLGDAAHPMYPIGSNGASQGILDADALVRALAEHADPAAALRAYEAERLPATAKIVLANRGNGPEICMQLAEERAPDGFARIEDVFAEGELEAIAARYKAVAGFSKEAVAAKVGLQPA</sequence>
<dbReference type="InterPro" id="IPR002938">
    <property type="entry name" value="FAD-bd"/>
</dbReference>
<keyword evidence="1" id="KW-0560">Oxidoreductase</keyword>
<evidence type="ECO:0000256" key="2">
    <source>
        <dbReference type="ARBA" id="ARBA00023033"/>
    </source>
</evidence>
<dbReference type="Proteomes" id="UP000634139">
    <property type="component" value="Unassembled WGS sequence"/>
</dbReference>
<dbReference type="InterPro" id="IPR036188">
    <property type="entry name" value="FAD/NAD-bd_sf"/>
</dbReference>
<dbReference type="SUPFAM" id="SSF51905">
    <property type="entry name" value="FAD/NAD(P)-binding domain"/>
    <property type="match status" value="1"/>
</dbReference>
<dbReference type="NCBIfam" id="NF005720">
    <property type="entry name" value="PRK07538.1"/>
    <property type="match status" value="1"/>
</dbReference>
<dbReference type="EMBL" id="BMZD01000001">
    <property type="protein sequence ID" value="GGZ87881.1"/>
    <property type="molecule type" value="Genomic_DNA"/>
</dbReference>
<dbReference type="GO" id="GO:0071949">
    <property type="term" value="F:FAD binding"/>
    <property type="evidence" value="ECO:0007669"/>
    <property type="project" value="InterPro"/>
</dbReference>
<dbReference type="PANTHER" id="PTHR13789:SF268">
    <property type="entry name" value="5-METHYLPHENAZINE-1-CARBOXYLATE 1-MONOOXYGENASE"/>
    <property type="match status" value="1"/>
</dbReference>
<evidence type="ECO:0000259" key="3">
    <source>
        <dbReference type="Pfam" id="PF01494"/>
    </source>
</evidence>
<evidence type="ECO:0000256" key="1">
    <source>
        <dbReference type="ARBA" id="ARBA00023002"/>
    </source>
</evidence>
<feature type="domain" description="FAD-binding" evidence="3">
    <location>
        <begin position="3"/>
        <end position="351"/>
    </location>
</feature>
<name>A0A918VB37_9SPHN</name>
<dbReference type="RefSeq" id="WP_189538680.1">
    <property type="nucleotide sequence ID" value="NZ_BMZD01000001.1"/>
</dbReference>
<organism evidence="4 5">
    <name type="scientific">Novosphingobium arvoryzae</name>
    <dbReference type="NCBI Taxonomy" id="1256514"/>
    <lineage>
        <taxon>Bacteria</taxon>
        <taxon>Pseudomonadati</taxon>
        <taxon>Pseudomonadota</taxon>
        <taxon>Alphaproteobacteria</taxon>
        <taxon>Sphingomonadales</taxon>
        <taxon>Sphingomonadaceae</taxon>
        <taxon>Novosphingobium</taxon>
    </lineage>
</organism>
<dbReference type="Pfam" id="PF01494">
    <property type="entry name" value="FAD_binding_3"/>
    <property type="match status" value="1"/>
</dbReference>
<reference evidence="4" key="2">
    <citation type="submission" date="2020-09" db="EMBL/GenBank/DDBJ databases">
        <authorList>
            <person name="Sun Q."/>
            <person name="Kim S."/>
        </authorList>
    </citation>
    <scope>NUCLEOTIDE SEQUENCE</scope>
    <source>
        <strain evidence="4">KCTC 32422</strain>
    </source>
</reference>
<dbReference type="PRINTS" id="PR00420">
    <property type="entry name" value="RNGMNOXGNASE"/>
</dbReference>
<dbReference type="InterPro" id="IPR050493">
    <property type="entry name" value="FAD-dep_Monooxygenase_BioMet"/>
</dbReference>
<evidence type="ECO:0000313" key="5">
    <source>
        <dbReference type="Proteomes" id="UP000634139"/>
    </source>
</evidence>
<protein>
    <submittedName>
        <fullName evidence="4">Flavin-dependent oxidoreductase</fullName>
    </submittedName>
</protein>
<comment type="caution">
    <text evidence="4">The sequence shown here is derived from an EMBL/GenBank/DDBJ whole genome shotgun (WGS) entry which is preliminary data.</text>
</comment>
<dbReference type="GO" id="GO:0004497">
    <property type="term" value="F:monooxygenase activity"/>
    <property type="evidence" value="ECO:0007669"/>
    <property type="project" value="UniProtKB-KW"/>
</dbReference>
<evidence type="ECO:0000313" key="4">
    <source>
        <dbReference type="EMBL" id="GGZ87881.1"/>
    </source>
</evidence>
<dbReference type="Gene3D" id="3.30.9.30">
    <property type="match status" value="1"/>
</dbReference>
<dbReference type="AlphaFoldDB" id="A0A918VB37"/>
<dbReference type="Gene3D" id="3.50.50.60">
    <property type="entry name" value="FAD/NAD(P)-binding domain"/>
    <property type="match status" value="1"/>
</dbReference>
<reference evidence="4" key="1">
    <citation type="journal article" date="2014" name="Int. J. Syst. Evol. Microbiol.">
        <title>Complete genome sequence of Corynebacterium casei LMG S-19264T (=DSM 44701T), isolated from a smear-ripened cheese.</title>
        <authorList>
            <consortium name="US DOE Joint Genome Institute (JGI-PGF)"/>
            <person name="Walter F."/>
            <person name="Albersmeier A."/>
            <person name="Kalinowski J."/>
            <person name="Ruckert C."/>
        </authorList>
    </citation>
    <scope>NUCLEOTIDE SEQUENCE</scope>
    <source>
        <strain evidence="4">KCTC 32422</strain>
    </source>
</reference>
<proteinExistence type="predicted"/>
<accession>A0A918VB37</accession>
<dbReference type="PANTHER" id="PTHR13789">
    <property type="entry name" value="MONOOXYGENASE"/>
    <property type="match status" value="1"/>
</dbReference>